<sequence>MEHEKAIVKAPKRAELCSACYEMLNPRDKLEKFIDYSRKQSFEEFKEAALQKCVICSLIWNLTAEHPLAWSQFPIDTWEPMRVTYASHRLTLYYFDPVQGTRVRFQLEFIGPEDRRYNKFSSLQEVRTNTSSALDMAFDWFTECTTSIDSILHHRCTQSQFRNLGWYPTRLIDIGKPGDANWNLRNQTLLLLSSNITSFQAGCPICDLPLTFREFFTVARRFSIRYVWIDALCIIQDLKRDWEAEAPTMRDVYANSACNVAASASCNPEDGLFRTRDPKSLQPPYLSASVFSNSPNTPHNYYVCDPDHWDHEVQYGPLHKRGWVYQEILLAPRVLFFGANQVLWECLATKNSEFHSLIDEPAIIGGVKWNLEKLLEAGGDSQKGGMPLSLLTSWIVLVEKYSGCVFTRPSDKLFAFSGIAKLFQDYSKDVYIAGMWKSRLPEMMAWYVEALQPILDSTYRAPSWSWASIDGAVRESTGRKLTYVIQVLDVQFTSKSDPTINVSDAYIRLKAKSALIAFQTTRYSNGQNLLTVTINGFEIEGDFAFYPDFLGDLIVMERGRQVTCLLLVDYFAHAFSNENGEELPEVAYVGCLILDRVGSDFPIRYRRLGWMRMILQRMIFSVFDSASITELTII</sequence>
<proteinExistence type="predicted"/>
<evidence type="ECO:0000313" key="2">
    <source>
        <dbReference type="EMBL" id="PMD28569.1"/>
    </source>
</evidence>
<dbReference type="OrthoDB" id="5125733at2759"/>
<dbReference type="InterPro" id="IPR010730">
    <property type="entry name" value="HET"/>
</dbReference>
<accession>A0A2J6QQM8</accession>
<dbReference type="STRING" id="1745343.A0A2J6QQM8"/>
<dbReference type="EMBL" id="KZ613464">
    <property type="protein sequence ID" value="PMD28569.1"/>
    <property type="molecule type" value="Genomic_DNA"/>
</dbReference>
<dbReference type="Pfam" id="PF06985">
    <property type="entry name" value="HET"/>
    <property type="match status" value="1"/>
</dbReference>
<reference evidence="2 3" key="1">
    <citation type="submission" date="2016-05" db="EMBL/GenBank/DDBJ databases">
        <title>A degradative enzymes factory behind the ericoid mycorrhizal symbiosis.</title>
        <authorList>
            <consortium name="DOE Joint Genome Institute"/>
            <person name="Martino E."/>
            <person name="Morin E."/>
            <person name="Grelet G."/>
            <person name="Kuo A."/>
            <person name="Kohler A."/>
            <person name="Daghino S."/>
            <person name="Barry K."/>
            <person name="Choi C."/>
            <person name="Cichocki N."/>
            <person name="Clum A."/>
            <person name="Copeland A."/>
            <person name="Hainaut M."/>
            <person name="Haridas S."/>
            <person name="Labutti K."/>
            <person name="Lindquist E."/>
            <person name="Lipzen A."/>
            <person name="Khouja H.-R."/>
            <person name="Murat C."/>
            <person name="Ohm R."/>
            <person name="Olson A."/>
            <person name="Spatafora J."/>
            <person name="Veneault-Fourrey C."/>
            <person name="Henrissat B."/>
            <person name="Grigoriev I."/>
            <person name="Martin F."/>
            <person name="Perotto S."/>
        </authorList>
    </citation>
    <scope>NUCLEOTIDE SEQUENCE [LARGE SCALE GENOMIC DNA]</scope>
    <source>
        <strain evidence="2 3">UAMH 7357</strain>
    </source>
</reference>
<organism evidence="2 3">
    <name type="scientific">Hyaloscypha hepaticicola</name>
    <dbReference type="NCBI Taxonomy" id="2082293"/>
    <lineage>
        <taxon>Eukaryota</taxon>
        <taxon>Fungi</taxon>
        <taxon>Dikarya</taxon>
        <taxon>Ascomycota</taxon>
        <taxon>Pezizomycotina</taxon>
        <taxon>Leotiomycetes</taxon>
        <taxon>Helotiales</taxon>
        <taxon>Hyaloscyphaceae</taxon>
        <taxon>Hyaloscypha</taxon>
    </lineage>
</organism>
<evidence type="ECO:0000259" key="1">
    <source>
        <dbReference type="Pfam" id="PF06985"/>
    </source>
</evidence>
<evidence type="ECO:0000313" key="3">
    <source>
        <dbReference type="Proteomes" id="UP000235672"/>
    </source>
</evidence>
<dbReference type="PANTHER" id="PTHR33112:SF10">
    <property type="entry name" value="TOL"/>
    <property type="match status" value="1"/>
</dbReference>
<dbReference type="AlphaFoldDB" id="A0A2J6QQM8"/>
<dbReference type="PANTHER" id="PTHR33112">
    <property type="entry name" value="DOMAIN PROTEIN, PUTATIVE-RELATED"/>
    <property type="match status" value="1"/>
</dbReference>
<protein>
    <submittedName>
        <fullName evidence="2">HET-domain-containing protein</fullName>
    </submittedName>
</protein>
<feature type="domain" description="Heterokaryon incompatibility" evidence="1">
    <location>
        <begin position="204"/>
        <end position="327"/>
    </location>
</feature>
<gene>
    <name evidence="2" type="ORF">NA56DRAFT_742692</name>
</gene>
<keyword evidence="3" id="KW-1185">Reference proteome</keyword>
<dbReference type="Proteomes" id="UP000235672">
    <property type="component" value="Unassembled WGS sequence"/>
</dbReference>
<name>A0A2J6QQM8_9HELO</name>